<dbReference type="NCBIfam" id="NF005926">
    <property type="entry name" value="PRK07940.1"/>
    <property type="match status" value="1"/>
</dbReference>
<dbReference type="InterPro" id="IPR015199">
    <property type="entry name" value="DNA_pol_III_delta_C"/>
</dbReference>
<dbReference type="PANTHER" id="PTHR11669">
    <property type="entry name" value="REPLICATION FACTOR C / DNA POLYMERASE III GAMMA-TAU SUBUNIT"/>
    <property type="match status" value="1"/>
</dbReference>
<keyword evidence="5" id="KW-0235">DNA replication</keyword>
<dbReference type="GO" id="GO:0006261">
    <property type="term" value="P:DNA-templated DNA replication"/>
    <property type="evidence" value="ECO:0007669"/>
    <property type="project" value="TreeGrafter"/>
</dbReference>
<proteinExistence type="predicted"/>
<dbReference type="Pfam" id="PF13177">
    <property type="entry name" value="DNA_pol3_delta2"/>
    <property type="match status" value="1"/>
</dbReference>
<gene>
    <name evidence="9" type="ORF">JMN37_08550</name>
</gene>
<dbReference type="InterPro" id="IPR050238">
    <property type="entry name" value="DNA_Rep/Repair_Clamp_Loader"/>
</dbReference>
<dbReference type="EC" id="2.7.7.7" evidence="1"/>
<evidence type="ECO:0000256" key="7">
    <source>
        <dbReference type="ARBA" id="ARBA00049244"/>
    </source>
</evidence>
<organism evidence="9 10">
    <name type="scientific">Corynebacterium lipophilum</name>
    <dbReference type="NCBI Taxonomy" id="2804918"/>
    <lineage>
        <taxon>Bacteria</taxon>
        <taxon>Bacillati</taxon>
        <taxon>Actinomycetota</taxon>
        <taxon>Actinomycetes</taxon>
        <taxon>Mycobacteriales</taxon>
        <taxon>Corynebacteriaceae</taxon>
        <taxon>Corynebacterium</taxon>
    </lineage>
</organism>
<dbReference type="AlphaFoldDB" id="A0AAW5HYW7"/>
<protein>
    <recommendedName>
        <fullName evidence="2">DNA polymerase III subunit delta'</fullName>
        <ecNumber evidence="1">2.7.7.7</ecNumber>
    </recommendedName>
</protein>
<dbReference type="GO" id="GO:0003887">
    <property type="term" value="F:DNA-directed DNA polymerase activity"/>
    <property type="evidence" value="ECO:0007669"/>
    <property type="project" value="UniProtKB-KW"/>
</dbReference>
<reference evidence="9 10" key="1">
    <citation type="submission" date="2021-01" db="EMBL/GenBank/DDBJ databases">
        <title>Identification and Characterization of Corynebacterium sp.</title>
        <authorList>
            <person name="Luo Q."/>
            <person name="Qu P."/>
            <person name="Chen Q."/>
        </authorList>
    </citation>
    <scope>NUCLEOTIDE SEQUENCE [LARGE SCALE GENOMIC DNA]</scope>
    <source>
        <strain evidence="9 10">MC-18</strain>
    </source>
</reference>
<keyword evidence="4 9" id="KW-0548">Nucleotidyltransferase</keyword>
<dbReference type="GO" id="GO:0009360">
    <property type="term" value="C:DNA polymerase III complex"/>
    <property type="evidence" value="ECO:0007669"/>
    <property type="project" value="InterPro"/>
</dbReference>
<dbReference type="EMBL" id="JAEUWV010000013">
    <property type="protein sequence ID" value="MCO6395016.1"/>
    <property type="molecule type" value="Genomic_DNA"/>
</dbReference>
<dbReference type="GO" id="GO:0003677">
    <property type="term" value="F:DNA binding"/>
    <property type="evidence" value="ECO:0007669"/>
    <property type="project" value="InterPro"/>
</dbReference>
<feature type="domain" description="DNA polymerase III delta subunit C-terminal" evidence="8">
    <location>
        <begin position="302"/>
        <end position="359"/>
    </location>
</feature>
<dbReference type="PANTHER" id="PTHR11669:SF8">
    <property type="entry name" value="DNA POLYMERASE III SUBUNIT DELTA"/>
    <property type="match status" value="1"/>
</dbReference>
<evidence type="ECO:0000256" key="4">
    <source>
        <dbReference type="ARBA" id="ARBA00022695"/>
    </source>
</evidence>
<comment type="catalytic activity">
    <reaction evidence="7">
        <text>DNA(n) + a 2'-deoxyribonucleoside 5'-triphosphate = DNA(n+1) + diphosphate</text>
        <dbReference type="Rhea" id="RHEA:22508"/>
        <dbReference type="Rhea" id="RHEA-COMP:17339"/>
        <dbReference type="Rhea" id="RHEA-COMP:17340"/>
        <dbReference type="ChEBI" id="CHEBI:33019"/>
        <dbReference type="ChEBI" id="CHEBI:61560"/>
        <dbReference type="ChEBI" id="CHEBI:173112"/>
        <dbReference type="EC" id="2.7.7.7"/>
    </reaction>
</comment>
<dbReference type="Gene3D" id="3.40.50.300">
    <property type="entry name" value="P-loop containing nucleotide triphosphate hydrolases"/>
    <property type="match status" value="1"/>
</dbReference>
<evidence type="ECO:0000256" key="2">
    <source>
        <dbReference type="ARBA" id="ARBA00014363"/>
    </source>
</evidence>
<evidence type="ECO:0000256" key="6">
    <source>
        <dbReference type="ARBA" id="ARBA00022932"/>
    </source>
</evidence>
<sequence>MNAAAAARGIGDARAMTHSWLFTGPPGSGRSNAALAFAAALVCTDPDEIGCGRCKGCRDALSSQHTDVMHVVPKELTIKVKETREYIAQAARMPTVAPWRVLIIENADRLGQDASDALLKTVEEPPAHTVIILCAPSTDPEDFSQTLRSRCRHLYIPAPSEDEVVRILMQEEGATESDARLAAATTLRHVGRARRMVNDKSVQIRRAQAINLAELVFHGAQAFQAVASLVKATEKTAVEDYAEEDAEERAKLEQALGVGAKGRGAAKALRGASASVKALEASQKARGTRRKRDVFDLILVDLAGIYRDALAVQSDAKVSLTHPDFQPLAAELAEKVRPEGLVACLDAIAQCRLRLQQQVSPVVAFNGMLGHIRLACEAR</sequence>
<comment type="caution">
    <text evidence="9">The sequence shown here is derived from an EMBL/GenBank/DDBJ whole genome shotgun (WGS) entry which is preliminary data.</text>
</comment>
<dbReference type="SUPFAM" id="SSF52540">
    <property type="entry name" value="P-loop containing nucleoside triphosphate hydrolases"/>
    <property type="match status" value="1"/>
</dbReference>
<accession>A0AAW5HYW7</accession>
<evidence type="ECO:0000256" key="1">
    <source>
        <dbReference type="ARBA" id="ARBA00012417"/>
    </source>
</evidence>
<keyword evidence="3 9" id="KW-0808">Transferase</keyword>
<evidence type="ECO:0000313" key="9">
    <source>
        <dbReference type="EMBL" id="MCO6395016.1"/>
    </source>
</evidence>
<evidence type="ECO:0000259" key="8">
    <source>
        <dbReference type="Pfam" id="PF09115"/>
    </source>
</evidence>
<keyword evidence="10" id="KW-1185">Reference proteome</keyword>
<evidence type="ECO:0000313" key="10">
    <source>
        <dbReference type="Proteomes" id="UP001205920"/>
    </source>
</evidence>
<evidence type="ECO:0000256" key="5">
    <source>
        <dbReference type="ARBA" id="ARBA00022705"/>
    </source>
</evidence>
<evidence type="ECO:0000256" key="3">
    <source>
        <dbReference type="ARBA" id="ARBA00022679"/>
    </source>
</evidence>
<keyword evidence="6" id="KW-0239">DNA-directed DNA polymerase</keyword>
<name>A0AAW5HYW7_9CORY</name>
<dbReference type="Proteomes" id="UP001205920">
    <property type="component" value="Unassembled WGS sequence"/>
</dbReference>
<dbReference type="InterPro" id="IPR027417">
    <property type="entry name" value="P-loop_NTPase"/>
</dbReference>
<dbReference type="Pfam" id="PF09115">
    <property type="entry name" value="DNApol3-delta_C"/>
    <property type="match status" value="1"/>
</dbReference>